<dbReference type="Gramene" id="OBART01G45540.1">
    <property type="protein sequence ID" value="OBART01G45540.1"/>
    <property type="gene ID" value="OBART01G45540"/>
</dbReference>
<feature type="domain" description="Neprosin PEP catalytic" evidence="2">
    <location>
        <begin position="529"/>
        <end position="788"/>
    </location>
</feature>
<reference evidence="3" key="1">
    <citation type="journal article" date="2009" name="Rice">
        <title>De Novo Next Generation Sequencing of Plant Genomes.</title>
        <authorList>
            <person name="Rounsley S."/>
            <person name="Marri P.R."/>
            <person name="Yu Y."/>
            <person name="He R."/>
            <person name="Sisneros N."/>
            <person name="Goicoechea J.L."/>
            <person name="Lee S.J."/>
            <person name="Angelova A."/>
            <person name="Kudrna D."/>
            <person name="Luo M."/>
            <person name="Affourtit J."/>
            <person name="Desany B."/>
            <person name="Knight J."/>
            <person name="Niazi F."/>
            <person name="Egholm M."/>
            <person name="Wing R.A."/>
        </authorList>
    </citation>
    <scope>NUCLEOTIDE SEQUENCE [LARGE SCALE GENOMIC DNA]</scope>
    <source>
        <strain evidence="3">cv. IRGC 105608</strain>
    </source>
</reference>
<dbReference type="Pfam" id="PF14365">
    <property type="entry name" value="Neprosin_AP"/>
    <property type="match status" value="2"/>
</dbReference>
<reference evidence="3" key="2">
    <citation type="submission" date="2015-03" db="UniProtKB">
        <authorList>
            <consortium name="EnsemblPlants"/>
        </authorList>
    </citation>
    <scope>IDENTIFICATION</scope>
</reference>
<dbReference type="InterPro" id="IPR053168">
    <property type="entry name" value="Glutamic_endopeptidase"/>
</dbReference>
<dbReference type="AlphaFoldDB" id="A0A0D3EZ87"/>
<dbReference type="PANTHER" id="PTHR31589">
    <property type="entry name" value="PROTEIN, PUTATIVE (DUF239)-RELATED-RELATED"/>
    <property type="match status" value="1"/>
</dbReference>
<dbReference type="PANTHER" id="PTHR31589:SF231">
    <property type="entry name" value="OS01G0973100 PROTEIN"/>
    <property type="match status" value="1"/>
</dbReference>
<evidence type="ECO:0000259" key="2">
    <source>
        <dbReference type="PROSITE" id="PS52045"/>
    </source>
</evidence>
<proteinExistence type="predicted"/>
<feature type="compositionally biased region" description="Low complexity" evidence="1">
    <location>
        <begin position="492"/>
        <end position="507"/>
    </location>
</feature>
<dbReference type="InterPro" id="IPR025521">
    <property type="entry name" value="Neprosin_propep"/>
</dbReference>
<evidence type="ECO:0000256" key="1">
    <source>
        <dbReference type="SAM" id="MobiDB-lite"/>
    </source>
</evidence>
<dbReference type="EnsemblPlants" id="OBART01G45540.1">
    <property type="protein sequence ID" value="OBART01G45540.1"/>
    <property type="gene ID" value="OBART01G45540"/>
</dbReference>
<dbReference type="PROSITE" id="PS52045">
    <property type="entry name" value="NEPROSIN_PEP_CD"/>
    <property type="match status" value="2"/>
</dbReference>
<dbReference type="Gene3D" id="3.90.1320.10">
    <property type="entry name" value="Outer-capsid protein sigma 3, large lobe"/>
    <property type="match status" value="1"/>
</dbReference>
<dbReference type="PaxDb" id="65489-OBART01G45540.1"/>
<dbReference type="HOGENOM" id="CLU_356171_0_0_1"/>
<dbReference type="Pfam" id="PF03080">
    <property type="entry name" value="Neprosin"/>
    <property type="match status" value="2"/>
</dbReference>
<accession>A0A0D3EZ87</accession>
<dbReference type="Proteomes" id="UP000026960">
    <property type="component" value="Chromosome 1"/>
</dbReference>
<dbReference type="STRING" id="65489.A0A0D3EZ87"/>
<feature type="region of interest" description="Disordered" evidence="1">
    <location>
        <begin position="492"/>
        <end position="512"/>
    </location>
</feature>
<dbReference type="InterPro" id="IPR004314">
    <property type="entry name" value="Neprosin"/>
</dbReference>
<evidence type="ECO:0000313" key="3">
    <source>
        <dbReference type="EnsemblPlants" id="OBART01G45540.1"/>
    </source>
</evidence>
<name>A0A0D3EZ87_9ORYZ</name>
<sequence>MVLRPRQWRRRRSLRTALAASYCGSDVPAYRVRGAWLQLQVALLLLVALIFSTLSPSKGEGSEAAAATLRPRQVQSLLKRLNKPPLATIQSPDGDIIDCVHIFRQPAFDHPLLKNHTIQMRPSIQPSGMYGEAARPFTQTWNQNGEKCPDNTIPIRRTKEEDVMRATSVATFGKKTHGSRHSSLAGPAEGHHYGVAYATGDANYYGTKVTINVFPALYGDEKTRLFIYWTRDAYDRTGCYNLACSGFIQTNPQVVIGGSISPVSIYGGPQYEYDYLVWKDPAGGNWWLQVGGNSVGYWPSSIFTRLQTGVADSVQWGGEVFSPQNTSPMGSGHFPKEGLGKATYSRVIQVVDSSNNLRQPNGVGLIAQSPNCYNVSLLSRATNVGRRRASSSGETRHHRDSSGETPQALPPYQGQPRQQPRAVLQWLSLSIASTVTQFDWQQALPSEDVVEARSSTVLAVVAGGAPPPGGSHLLNLVAIGSRSRSSCGYFAASAGAEPPQAPQQASSRNHSDGDIIDCVHISRQPAFDHPLLKNHTIQIRPSIQPSVMYGEAARPFTQTWNQNGEKCPDNTIPIRRIKEEDVIRATSVAMFGKKTHGSHHPRLAGATDGHQYGVASATGDTNYYGTKVFPTIYGDEKTRLFIYWTVVIGGSISPVSIYGGPQYEYDYLVWKDPAGGNWWLQVGGNSVGYWPSSIFTHLQTGVADSVQWGGEVNSPRNTTPMGSGHFPEEGFGKAAYSRAIQVVDSSNNLKPPNGVGLIAHSPNCYNVMNGSTVTNWGTYIYYGGPGCP</sequence>
<protein>
    <recommendedName>
        <fullName evidence="2">Neprosin PEP catalytic domain-containing protein</fullName>
    </recommendedName>
</protein>
<organism evidence="3">
    <name type="scientific">Oryza barthii</name>
    <dbReference type="NCBI Taxonomy" id="65489"/>
    <lineage>
        <taxon>Eukaryota</taxon>
        <taxon>Viridiplantae</taxon>
        <taxon>Streptophyta</taxon>
        <taxon>Embryophyta</taxon>
        <taxon>Tracheophyta</taxon>
        <taxon>Spermatophyta</taxon>
        <taxon>Magnoliopsida</taxon>
        <taxon>Liliopsida</taxon>
        <taxon>Poales</taxon>
        <taxon>Poaceae</taxon>
        <taxon>BOP clade</taxon>
        <taxon>Oryzoideae</taxon>
        <taxon>Oryzeae</taxon>
        <taxon>Oryzinae</taxon>
        <taxon>Oryza</taxon>
    </lineage>
</organism>
<evidence type="ECO:0000313" key="4">
    <source>
        <dbReference type="Proteomes" id="UP000026960"/>
    </source>
</evidence>
<dbReference type="eggNOG" id="ENOG502QVB2">
    <property type="taxonomic scope" value="Eukaryota"/>
</dbReference>
<keyword evidence="4" id="KW-1185">Reference proteome</keyword>
<feature type="region of interest" description="Disordered" evidence="1">
    <location>
        <begin position="384"/>
        <end position="417"/>
    </location>
</feature>
<feature type="domain" description="Neprosin PEP catalytic" evidence="2">
    <location>
        <begin position="143"/>
        <end position="398"/>
    </location>
</feature>